<comment type="caution">
    <text evidence="1">The sequence shown here is derived from an EMBL/GenBank/DDBJ whole genome shotgun (WGS) entry which is preliminary data.</text>
</comment>
<accession>A0A365KZ43</accession>
<proteinExistence type="predicted"/>
<gene>
    <name evidence="1" type="ORF">DP120_09815</name>
</gene>
<evidence type="ECO:0008006" key="3">
    <source>
        <dbReference type="Google" id="ProtNLM"/>
    </source>
</evidence>
<evidence type="ECO:0000313" key="1">
    <source>
        <dbReference type="EMBL" id="RAZ77967.1"/>
    </source>
</evidence>
<dbReference type="Gene3D" id="3.90.180.10">
    <property type="entry name" value="Medium-chain alcohol dehydrogenases, catalytic domain"/>
    <property type="match status" value="1"/>
</dbReference>
<organism evidence="1 2">
    <name type="scientific">Planococcus halotolerans</name>
    <dbReference type="NCBI Taxonomy" id="2233542"/>
    <lineage>
        <taxon>Bacteria</taxon>
        <taxon>Bacillati</taxon>
        <taxon>Bacillota</taxon>
        <taxon>Bacilli</taxon>
        <taxon>Bacillales</taxon>
        <taxon>Caryophanaceae</taxon>
        <taxon>Planococcus</taxon>
    </lineage>
</organism>
<dbReference type="AlphaFoldDB" id="A0A365KZ43"/>
<sequence>MVRRLIRTTKDNRKIIEGAASYKSEDLRYLNGLIADGRIRPVIDRIFPLEELSEAHRYGESGVKKGNVVVSNR</sequence>
<dbReference type="Pfam" id="PF13602">
    <property type="entry name" value="ADH_zinc_N_2"/>
    <property type="match status" value="1"/>
</dbReference>
<dbReference type="EMBL" id="QLZR01000003">
    <property type="protein sequence ID" value="RAZ77967.1"/>
    <property type="molecule type" value="Genomic_DNA"/>
</dbReference>
<dbReference type="Proteomes" id="UP000251002">
    <property type="component" value="Unassembled WGS sequence"/>
</dbReference>
<keyword evidence="2" id="KW-1185">Reference proteome</keyword>
<reference evidence="1 2" key="1">
    <citation type="submission" date="2018-06" db="EMBL/GenBank/DDBJ databases">
        <title>The draft genome sequences of strains SCU63 and S1.</title>
        <authorList>
            <person name="Gan L."/>
        </authorList>
    </citation>
    <scope>NUCLEOTIDE SEQUENCE [LARGE SCALE GENOMIC DNA]</scope>
    <source>
        <strain evidence="1 2">SCU63</strain>
    </source>
</reference>
<dbReference type="Gene3D" id="3.40.50.720">
    <property type="entry name" value="NAD(P)-binding Rossmann-like Domain"/>
    <property type="match status" value="1"/>
</dbReference>
<dbReference type="RefSeq" id="WP_112223695.1">
    <property type="nucleotide sequence ID" value="NZ_CP196859.1"/>
</dbReference>
<name>A0A365KZ43_9BACL</name>
<evidence type="ECO:0000313" key="2">
    <source>
        <dbReference type="Proteomes" id="UP000251002"/>
    </source>
</evidence>
<protein>
    <recommendedName>
        <fullName evidence="3">Zinc-binding dehydrogenase</fullName>
    </recommendedName>
</protein>